<sequence>MSSRRDWWLALGRKVGLWPGHGWQARFEFFVTHGLLESVPHPRQIETATVEMMPFAFNETPIEYAANRTSIWGHIPLRVPLQLLYCPQQAIVWNGLLATPHTLVKHLLSAFHEDGVIAYDLQLLQSHPGGLELLERSAEEVASGEHPLAPMLSAIAGGYHAHLAELARAARRFEYPADLDPRFSSFVGFSRYCLQLPIPP</sequence>
<evidence type="ECO:0000313" key="1">
    <source>
        <dbReference type="EMBL" id="MDY7225588.1"/>
    </source>
</evidence>
<comment type="caution">
    <text evidence="1">The sequence shown here is derived from an EMBL/GenBank/DDBJ whole genome shotgun (WGS) entry which is preliminary data.</text>
</comment>
<keyword evidence="2" id="KW-1185">Reference proteome</keyword>
<gene>
    <name evidence="1" type="ORF">SYV04_04305</name>
</gene>
<accession>A0ABU5GWM9</accession>
<dbReference type="Proteomes" id="UP001291309">
    <property type="component" value="Unassembled WGS sequence"/>
</dbReference>
<protein>
    <submittedName>
        <fullName evidence="1">Uncharacterized protein</fullName>
    </submittedName>
</protein>
<dbReference type="EMBL" id="JAXIVS010000001">
    <property type="protein sequence ID" value="MDY7225588.1"/>
    <property type="molecule type" value="Genomic_DNA"/>
</dbReference>
<organism evidence="1 2">
    <name type="scientific">Hyalangium rubrum</name>
    <dbReference type="NCBI Taxonomy" id="3103134"/>
    <lineage>
        <taxon>Bacteria</taxon>
        <taxon>Pseudomonadati</taxon>
        <taxon>Myxococcota</taxon>
        <taxon>Myxococcia</taxon>
        <taxon>Myxococcales</taxon>
        <taxon>Cystobacterineae</taxon>
        <taxon>Archangiaceae</taxon>
        <taxon>Hyalangium</taxon>
    </lineage>
</organism>
<name>A0ABU5GWM9_9BACT</name>
<proteinExistence type="predicted"/>
<dbReference type="RefSeq" id="WP_321544295.1">
    <property type="nucleotide sequence ID" value="NZ_JAXIVS010000001.1"/>
</dbReference>
<evidence type="ECO:0000313" key="2">
    <source>
        <dbReference type="Proteomes" id="UP001291309"/>
    </source>
</evidence>
<reference evidence="1 2" key="1">
    <citation type="submission" date="2023-12" db="EMBL/GenBank/DDBJ databases">
        <title>the genome sequence of Hyalangium sp. s54d21.</title>
        <authorList>
            <person name="Zhang X."/>
        </authorList>
    </citation>
    <scope>NUCLEOTIDE SEQUENCE [LARGE SCALE GENOMIC DNA]</scope>
    <source>
        <strain evidence="2">s54d21</strain>
    </source>
</reference>